<evidence type="ECO:0000313" key="1">
    <source>
        <dbReference type="EMBL" id="KAI8531793.1"/>
    </source>
</evidence>
<dbReference type="EMBL" id="CM046398">
    <property type="protein sequence ID" value="KAI8531793.1"/>
    <property type="molecule type" value="Genomic_DNA"/>
</dbReference>
<name>A0ACC0LUK8_RHOML</name>
<keyword evidence="2" id="KW-1185">Reference proteome</keyword>
<reference evidence="1" key="1">
    <citation type="submission" date="2022-02" db="EMBL/GenBank/DDBJ databases">
        <title>Plant Genome Project.</title>
        <authorList>
            <person name="Zhang R.-G."/>
        </authorList>
    </citation>
    <scope>NUCLEOTIDE SEQUENCE</scope>
    <source>
        <strain evidence="1">AT1</strain>
    </source>
</reference>
<accession>A0ACC0LUK8</accession>
<protein>
    <submittedName>
        <fullName evidence="1">Uncharacterized protein</fullName>
    </submittedName>
</protein>
<sequence length="66" mass="7224">MQNINLTNVFLEDVPVKLEKCSKDHNIGDVESPPINISQATQVHKDNQAQSFGEDNSTSGLLLTIS</sequence>
<evidence type="ECO:0000313" key="2">
    <source>
        <dbReference type="Proteomes" id="UP001062846"/>
    </source>
</evidence>
<organism evidence="1 2">
    <name type="scientific">Rhododendron molle</name>
    <name type="common">Chinese azalea</name>
    <name type="synonym">Azalea mollis</name>
    <dbReference type="NCBI Taxonomy" id="49168"/>
    <lineage>
        <taxon>Eukaryota</taxon>
        <taxon>Viridiplantae</taxon>
        <taxon>Streptophyta</taxon>
        <taxon>Embryophyta</taxon>
        <taxon>Tracheophyta</taxon>
        <taxon>Spermatophyta</taxon>
        <taxon>Magnoliopsida</taxon>
        <taxon>eudicotyledons</taxon>
        <taxon>Gunneridae</taxon>
        <taxon>Pentapetalae</taxon>
        <taxon>asterids</taxon>
        <taxon>Ericales</taxon>
        <taxon>Ericaceae</taxon>
        <taxon>Ericoideae</taxon>
        <taxon>Rhodoreae</taxon>
        <taxon>Rhododendron</taxon>
    </lineage>
</organism>
<proteinExistence type="predicted"/>
<gene>
    <name evidence="1" type="ORF">RHMOL_Rhmol11G0163200</name>
</gene>
<comment type="caution">
    <text evidence="1">The sequence shown here is derived from an EMBL/GenBank/DDBJ whole genome shotgun (WGS) entry which is preliminary data.</text>
</comment>
<dbReference type="Proteomes" id="UP001062846">
    <property type="component" value="Chromosome 11"/>
</dbReference>